<dbReference type="Gene3D" id="1.10.490.10">
    <property type="entry name" value="Globins"/>
    <property type="match status" value="1"/>
</dbReference>
<dbReference type="SUPFAM" id="SSF46458">
    <property type="entry name" value="Globin-like"/>
    <property type="match status" value="1"/>
</dbReference>
<name>A0A098S8W1_9BACT</name>
<dbReference type="RefSeq" id="WP_044218165.1">
    <property type="nucleotide sequence ID" value="NZ_JBKAGJ010000006.1"/>
</dbReference>
<accession>A0A098S8W1</accession>
<feature type="chain" id="PRO_5001940058" evidence="1">
    <location>
        <begin position="22"/>
        <end position="181"/>
    </location>
</feature>
<dbReference type="GO" id="GO:0020037">
    <property type="term" value="F:heme binding"/>
    <property type="evidence" value="ECO:0007669"/>
    <property type="project" value="InterPro"/>
</dbReference>
<dbReference type="AlphaFoldDB" id="A0A098S8W1"/>
<protein>
    <submittedName>
        <fullName evidence="2">Globin family protein</fullName>
    </submittedName>
</protein>
<evidence type="ECO:0000313" key="3">
    <source>
        <dbReference type="Proteomes" id="UP000029736"/>
    </source>
</evidence>
<dbReference type="Proteomes" id="UP000029736">
    <property type="component" value="Unassembled WGS sequence"/>
</dbReference>
<dbReference type="InterPro" id="IPR012292">
    <property type="entry name" value="Globin/Proto"/>
</dbReference>
<keyword evidence="1" id="KW-0732">Signal</keyword>
<organism evidence="2 3">
    <name type="scientific">Phaeodactylibacter xiamenensis</name>
    <dbReference type="NCBI Taxonomy" id="1524460"/>
    <lineage>
        <taxon>Bacteria</taxon>
        <taxon>Pseudomonadati</taxon>
        <taxon>Bacteroidota</taxon>
        <taxon>Saprospiria</taxon>
        <taxon>Saprospirales</taxon>
        <taxon>Haliscomenobacteraceae</taxon>
        <taxon>Phaeodactylibacter</taxon>
    </lineage>
</organism>
<keyword evidence="3" id="KW-1185">Reference proteome</keyword>
<dbReference type="PROSITE" id="PS51257">
    <property type="entry name" value="PROKAR_LIPOPROTEIN"/>
    <property type="match status" value="1"/>
</dbReference>
<dbReference type="CDD" id="cd00454">
    <property type="entry name" value="TrHb1_N"/>
    <property type="match status" value="1"/>
</dbReference>
<dbReference type="STRING" id="1524460.IX84_07645"/>
<sequence length="181" mass="19369">MNTRLLILLLGMACLTFTACDNDDEEPMMTEDTLYQKLGGTTMVTDPAGGMIEQGRLGLRSVVDSSIFVIAADPVLSPYFASLLAEVGNGNTTNLAILSENLTDFFCVATGAENYTYDGMDMVSAHDPAQNPRMEQKSTDAAYDAFIAAVAEGAMQNNVPEELIGEVGALLETLRADVVQQ</sequence>
<dbReference type="InterPro" id="IPR009050">
    <property type="entry name" value="Globin-like_sf"/>
</dbReference>
<dbReference type="OrthoDB" id="792423at2"/>
<dbReference type="GO" id="GO:0019825">
    <property type="term" value="F:oxygen binding"/>
    <property type="evidence" value="ECO:0007669"/>
    <property type="project" value="InterPro"/>
</dbReference>
<gene>
    <name evidence="2" type="ORF">IX84_07645</name>
</gene>
<evidence type="ECO:0000256" key="1">
    <source>
        <dbReference type="SAM" id="SignalP"/>
    </source>
</evidence>
<evidence type="ECO:0000313" key="2">
    <source>
        <dbReference type="EMBL" id="KGE88546.1"/>
    </source>
</evidence>
<dbReference type="EMBL" id="JPOS01000018">
    <property type="protein sequence ID" value="KGE88546.1"/>
    <property type="molecule type" value="Genomic_DNA"/>
</dbReference>
<comment type="caution">
    <text evidence="2">The sequence shown here is derived from an EMBL/GenBank/DDBJ whole genome shotgun (WGS) entry which is preliminary data.</text>
</comment>
<reference evidence="2 3" key="1">
    <citation type="journal article" date="2014" name="Int. J. Syst. Evol. Microbiol.">
        <title>Phaeodactylibacter xiamenensis gen. nov., sp. nov., a member of the family Saprospiraceae isolated from the marine alga Phaeodactylum tricornutum.</title>
        <authorList>
            <person name="Chen Z.Jr."/>
            <person name="Lei X."/>
            <person name="Lai Q."/>
            <person name="Li Y."/>
            <person name="Zhang B."/>
            <person name="Zhang J."/>
            <person name="Zhang H."/>
            <person name="Yang L."/>
            <person name="Zheng W."/>
            <person name="Tian Y."/>
            <person name="Yu Z."/>
            <person name="Xu H.Jr."/>
            <person name="Zheng T."/>
        </authorList>
    </citation>
    <scope>NUCLEOTIDE SEQUENCE [LARGE SCALE GENOMIC DNA]</scope>
    <source>
        <strain evidence="2 3">KD52</strain>
    </source>
</reference>
<feature type="signal peptide" evidence="1">
    <location>
        <begin position="1"/>
        <end position="21"/>
    </location>
</feature>
<proteinExistence type="predicted"/>